<evidence type="ECO:0000313" key="2">
    <source>
        <dbReference type="Proteomes" id="UP000285120"/>
    </source>
</evidence>
<dbReference type="InterPro" id="IPR023393">
    <property type="entry name" value="START-like_dom_sf"/>
</dbReference>
<gene>
    <name evidence="1" type="ORF">ATL39_1179</name>
</gene>
<proteinExistence type="predicted"/>
<dbReference type="Gene3D" id="3.30.530.20">
    <property type="match status" value="1"/>
</dbReference>
<accession>A0A419V689</accession>
<keyword evidence="2" id="KW-1185">Reference proteome</keyword>
<dbReference type="Proteomes" id="UP000285120">
    <property type="component" value="Unassembled WGS sequence"/>
</dbReference>
<dbReference type="SUPFAM" id="SSF55961">
    <property type="entry name" value="Bet v1-like"/>
    <property type="match status" value="1"/>
</dbReference>
<reference evidence="1 2" key="1">
    <citation type="submission" date="2018-09" db="EMBL/GenBank/DDBJ databases">
        <title>Genomic Encyclopedia of Archaeal and Bacterial Type Strains, Phase II (KMG-II): from individual species to whole genera.</title>
        <authorList>
            <person name="Goeker M."/>
        </authorList>
    </citation>
    <scope>NUCLEOTIDE SEQUENCE [LARGE SCALE GENOMIC DNA]</scope>
    <source>
        <strain evidence="1 2">DSM 17008</strain>
    </source>
</reference>
<comment type="caution">
    <text evidence="1">The sequence shown here is derived from an EMBL/GenBank/DDBJ whole genome shotgun (WGS) entry which is preliminary data.</text>
</comment>
<sequence length="146" mass="16585">MFKGSIEYQTIVKAPRSEVWNFFQDSKALEGLTDFPKVTVLSNGESKAGETVEIQIEAGPLKANWLSAITESKEEEFFVDIGQEMPFPLIKWKHTHSFQALAEGELTGITDHVEFESYVPSVFIKAGLYNMFKDREKALQSQFKDN</sequence>
<evidence type="ECO:0000313" key="1">
    <source>
        <dbReference type="EMBL" id="RKD75480.1"/>
    </source>
</evidence>
<dbReference type="AlphaFoldDB" id="A0A419V689"/>
<name>A0A419V689_9BACL</name>
<dbReference type="OrthoDB" id="9793552at2"/>
<dbReference type="RefSeq" id="WP_120192355.1">
    <property type="nucleotide sequence ID" value="NZ_RAPK01000007.1"/>
</dbReference>
<organism evidence="1 2">
    <name type="scientific">Sinobaca qinghaiensis</name>
    <dbReference type="NCBI Taxonomy" id="342944"/>
    <lineage>
        <taxon>Bacteria</taxon>
        <taxon>Bacillati</taxon>
        <taxon>Bacillota</taxon>
        <taxon>Bacilli</taxon>
        <taxon>Bacillales</taxon>
        <taxon>Sporolactobacillaceae</taxon>
        <taxon>Sinobaca</taxon>
    </lineage>
</organism>
<dbReference type="EMBL" id="RAPK01000007">
    <property type="protein sequence ID" value="RKD75480.1"/>
    <property type="molecule type" value="Genomic_DNA"/>
</dbReference>
<protein>
    <submittedName>
        <fullName evidence="1">Ligand-binding SRPBCC domain-containing protein</fullName>
    </submittedName>
</protein>